<evidence type="ECO:0000313" key="4">
    <source>
        <dbReference type="EMBL" id="GJH26377.1"/>
    </source>
</evidence>
<dbReference type="InterPro" id="IPR011006">
    <property type="entry name" value="CheY-like_superfamily"/>
</dbReference>
<organism evidence="4 5">
    <name type="scientific">Caballeronia novacaledonica</name>
    <dbReference type="NCBI Taxonomy" id="1544861"/>
    <lineage>
        <taxon>Bacteria</taxon>
        <taxon>Pseudomonadati</taxon>
        <taxon>Pseudomonadota</taxon>
        <taxon>Betaproteobacteria</taxon>
        <taxon>Burkholderiales</taxon>
        <taxon>Burkholderiaceae</taxon>
        <taxon>Caballeronia</taxon>
    </lineage>
</organism>
<dbReference type="InterPro" id="IPR001789">
    <property type="entry name" value="Sig_transdc_resp-reg_receiver"/>
</dbReference>
<feature type="modified residue" description="4-aspartylphosphate" evidence="2">
    <location>
        <position position="46"/>
    </location>
</feature>
<dbReference type="SMART" id="SM00448">
    <property type="entry name" value="REC"/>
    <property type="match status" value="1"/>
</dbReference>
<dbReference type="RefSeq" id="WP_238212968.1">
    <property type="nucleotide sequence ID" value="NZ_BPUS01000006.1"/>
</dbReference>
<evidence type="ECO:0000313" key="5">
    <source>
        <dbReference type="Proteomes" id="UP001055111"/>
    </source>
</evidence>
<dbReference type="PANTHER" id="PTHR44591">
    <property type="entry name" value="STRESS RESPONSE REGULATOR PROTEIN 1"/>
    <property type="match status" value="1"/>
</dbReference>
<dbReference type="PROSITE" id="PS50110">
    <property type="entry name" value="RESPONSE_REGULATORY"/>
    <property type="match status" value="1"/>
</dbReference>
<dbReference type="Pfam" id="PF00072">
    <property type="entry name" value="Response_reg"/>
    <property type="match status" value="1"/>
</dbReference>
<dbReference type="CDD" id="cd17580">
    <property type="entry name" value="REC_2_DhkD-like"/>
    <property type="match status" value="1"/>
</dbReference>
<dbReference type="InterPro" id="IPR050595">
    <property type="entry name" value="Bact_response_regulator"/>
</dbReference>
<comment type="caution">
    <text evidence="4">The sequence shown here is derived from an EMBL/GenBank/DDBJ whole genome shotgun (WGS) entry which is preliminary data.</text>
</comment>
<proteinExistence type="predicted"/>
<reference evidence="4" key="1">
    <citation type="submission" date="2022-09" db="EMBL/GenBank/DDBJ databases">
        <title>Isolation and characterization of 3-chlorobenzoate degrading bacteria from soils in Shizuoka.</title>
        <authorList>
            <person name="Ifat A."/>
            <person name="Ogawa N."/>
            <person name="Kimbara K."/>
            <person name="Moriuchi R."/>
            <person name="Dohra H."/>
            <person name="Shintani M."/>
        </authorList>
    </citation>
    <scope>NUCLEOTIDE SEQUENCE</scope>
    <source>
        <strain evidence="4">19CS4-2</strain>
    </source>
</reference>
<sequence length="116" mass="12128">MDDSIEGLEAFGALLELEGAEVTAESSARKAVALAMDGQFDLILSDIAMPDMSGYELIEALREQPNTGNVPAIALTGFGRDQDAARALRAGFDAHIGKPVTLSALLAVLGANMLRP</sequence>
<dbReference type="SUPFAM" id="SSF52172">
    <property type="entry name" value="CheY-like"/>
    <property type="match status" value="1"/>
</dbReference>
<protein>
    <recommendedName>
        <fullName evidence="3">Response regulatory domain-containing protein</fullName>
    </recommendedName>
</protein>
<dbReference type="EMBL" id="BPUS01000006">
    <property type="protein sequence ID" value="GJH26377.1"/>
    <property type="molecule type" value="Genomic_DNA"/>
</dbReference>
<gene>
    <name evidence="4" type="ORF">CBA19CS42_17695</name>
</gene>
<dbReference type="Gene3D" id="3.40.50.2300">
    <property type="match status" value="1"/>
</dbReference>
<dbReference type="PANTHER" id="PTHR44591:SF3">
    <property type="entry name" value="RESPONSE REGULATORY DOMAIN-CONTAINING PROTEIN"/>
    <property type="match status" value="1"/>
</dbReference>
<feature type="domain" description="Response regulatory" evidence="3">
    <location>
        <begin position="1"/>
        <end position="113"/>
    </location>
</feature>
<evidence type="ECO:0000256" key="2">
    <source>
        <dbReference type="PROSITE-ProRule" id="PRU00169"/>
    </source>
</evidence>
<evidence type="ECO:0000256" key="1">
    <source>
        <dbReference type="ARBA" id="ARBA00022553"/>
    </source>
</evidence>
<dbReference type="AlphaFoldDB" id="A0AA37IC30"/>
<keyword evidence="1 2" id="KW-0597">Phosphoprotein</keyword>
<dbReference type="Proteomes" id="UP001055111">
    <property type="component" value="Unassembled WGS sequence"/>
</dbReference>
<dbReference type="GO" id="GO:0000160">
    <property type="term" value="P:phosphorelay signal transduction system"/>
    <property type="evidence" value="ECO:0007669"/>
    <property type="project" value="InterPro"/>
</dbReference>
<accession>A0AA37IC30</accession>
<name>A0AA37IC30_9BURK</name>
<evidence type="ECO:0000259" key="3">
    <source>
        <dbReference type="PROSITE" id="PS50110"/>
    </source>
</evidence>